<evidence type="ECO:0000256" key="9">
    <source>
        <dbReference type="ARBA" id="ARBA00022917"/>
    </source>
</evidence>
<dbReference type="OrthoDB" id="5600252at2759"/>
<dbReference type="Pfam" id="PF00271">
    <property type="entry name" value="Helicase_C"/>
    <property type="match status" value="1"/>
</dbReference>
<dbReference type="SMART" id="SM00847">
    <property type="entry name" value="HA2"/>
    <property type="match status" value="1"/>
</dbReference>
<dbReference type="InterPro" id="IPR011709">
    <property type="entry name" value="DEAD-box_helicase_OB_fold"/>
</dbReference>
<feature type="region of interest" description="Disordered" evidence="12">
    <location>
        <begin position="389"/>
        <end position="436"/>
    </location>
</feature>
<feature type="domain" description="Helicase ATP-binding" evidence="13">
    <location>
        <begin position="476"/>
        <end position="645"/>
    </location>
</feature>
<dbReference type="STRING" id="283909.R7VJZ0"/>
<feature type="domain" description="Helicase C-terminal" evidence="14">
    <location>
        <begin position="743"/>
        <end position="912"/>
    </location>
</feature>
<feature type="compositionally biased region" description="Basic and acidic residues" evidence="12">
    <location>
        <begin position="84"/>
        <end position="103"/>
    </location>
</feature>
<dbReference type="EMBL" id="KB292835">
    <property type="protein sequence ID" value="ELU16896.1"/>
    <property type="molecule type" value="Genomic_DNA"/>
</dbReference>
<evidence type="ECO:0000313" key="15">
    <source>
        <dbReference type="EMBL" id="ELU16896.1"/>
    </source>
</evidence>
<dbReference type="InterPro" id="IPR007502">
    <property type="entry name" value="Helicase-assoc_dom"/>
</dbReference>
<dbReference type="Gene3D" id="1.20.120.1080">
    <property type="match status" value="1"/>
</dbReference>
<dbReference type="SMART" id="SM00490">
    <property type="entry name" value="HELICc"/>
    <property type="match status" value="1"/>
</dbReference>
<dbReference type="GO" id="GO:0005524">
    <property type="term" value="F:ATP binding"/>
    <property type="evidence" value="ECO:0007669"/>
    <property type="project" value="UniProtKB-KW"/>
</dbReference>
<comment type="catalytic activity">
    <reaction evidence="11">
        <text>ATP + H2O = ADP + phosphate + H(+)</text>
        <dbReference type="Rhea" id="RHEA:13065"/>
        <dbReference type="ChEBI" id="CHEBI:15377"/>
        <dbReference type="ChEBI" id="CHEBI:15378"/>
        <dbReference type="ChEBI" id="CHEBI:30616"/>
        <dbReference type="ChEBI" id="CHEBI:43474"/>
        <dbReference type="ChEBI" id="CHEBI:456216"/>
        <dbReference type="EC" id="3.6.4.13"/>
    </reaction>
</comment>
<feature type="compositionally biased region" description="Basic and acidic residues" evidence="12">
    <location>
        <begin position="392"/>
        <end position="404"/>
    </location>
</feature>
<dbReference type="CDD" id="cd18791">
    <property type="entry name" value="SF2_C_RHA"/>
    <property type="match status" value="1"/>
</dbReference>
<dbReference type="EC" id="3.6.4.13" evidence="2"/>
<dbReference type="GO" id="GO:0016787">
    <property type="term" value="F:hydrolase activity"/>
    <property type="evidence" value="ECO:0007669"/>
    <property type="project" value="UniProtKB-KW"/>
</dbReference>
<evidence type="ECO:0000313" key="17">
    <source>
        <dbReference type="Proteomes" id="UP000014760"/>
    </source>
</evidence>
<comment type="similarity">
    <text evidence="1">Belongs to the DEAD box helicase family. DEAH subfamily.</text>
</comment>
<evidence type="ECO:0000256" key="7">
    <source>
        <dbReference type="ARBA" id="ARBA00022806"/>
    </source>
</evidence>
<evidence type="ECO:0000313" key="16">
    <source>
        <dbReference type="EnsemblMetazoa" id="CapteP153404"/>
    </source>
</evidence>
<dbReference type="Pfam" id="PF24899">
    <property type="entry name" value="UBA_DHX29"/>
    <property type="match status" value="1"/>
</dbReference>
<keyword evidence="7" id="KW-0347">Helicase</keyword>
<dbReference type="PROSITE" id="PS51194">
    <property type="entry name" value="HELICASE_CTER"/>
    <property type="match status" value="1"/>
</dbReference>
<dbReference type="FunFam" id="3.40.50.300:FF:000500">
    <property type="entry name" value="ATP-dependent RNA helicase DHX29"/>
    <property type="match status" value="1"/>
</dbReference>
<dbReference type="Gene3D" id="3.40.50.300">
    <property type="entry name" value="P-loop containing nucleotide triphosphate hydrolases"/>
    <property type="match status" value="2"/>
</dbReference>
<dbReference type="SUPFAM" id="SSF52540">
    <property type="entry name" value="P-loop containing nucleoside triphosphate hydrolases"/>
    <property type="match status" value="1"/>
</dbReference>
<dbReference type="InterPro" id="IPR011545">
    <property type="entry name" value="DEAD/DEAH_box_helicase_dom"/>
</dbReference>
<keyword evidence="9" id="KW-0648">Protein biosynthesis</keyword>
<evidence type="ECO:0000256" key="3">
    <source>
        <dbReference type="ARBA" id="ARBA00022490"/>
    </source>
</evidence>
<dbReference type="Pfam" id="PF21010">
    <property type="entry name" value="HA2_C"/>
    <property type="match status" value="1"/>
</dbReference>
<sequence length="1258" mass="140773">MTSKKLKDMYTCLSAAGFSSRQVESAMQSTVPHGGDLIAALDWLCLHTPNDQLPEGFSETFTSEEKKTRPKFTPQKTATPPIEKIAEKKIEINEKKVEKAKEDKKGNMKDWILQYAEASSEDEEEEEDEEKPSVDEDPNDRYLILSAKLLDARAAATIAKTAGDKSAQRSAGGCIRQLMLEMQSLEKHPMFNPEIKFKEDDITPKEQENKSREEVKKRREEEVEEEEEGGLGLDLMEKAAEVAPKKDPPKKQKFEKRCFEYTRQQWTGKSPKQFLIDWVRKQLPKSPAPSFHKVPAGGGLWRSRAKIVKKEETLEFTPEGIATENLKEAEHLASTWALYHLCKGQRVHQLLPPPYRDVWLQWQSAEQQSKEDNQERENKPRDQFLSRLMKKLKTDDSAKNRETEEKGEDGEDEEDSWEALADEEEDEGTFLSQEPIASNTPQLKRLLAECQRSDQYTRLMTTRQSLPVFALKEAVVSTLRKHPSLVIAGETGSGKSTQVPQFLLEDLILQGGHGSILVTQPRRISATSLANRVCQEIGCPGPGQRNSLCGYQIRSDYKCSSTARLVFCTTGILLRRLLGDPKLKGISHVIIDEVHERSVDSDFLLVLLRRLLVERPSMRLVLMSATVDSERFSSYLRGCPVLRVAGRAFDVQVTHLPDILVNTKYTLDQDSKYAINPSQLIQENETEVKVTGKQGQVHKVSATWSREDLSRIDHQYPLKVRNTVTRMREDLVNLELIASLLAAIEEQYADVSGAVLVFLPGLSAIHELNEMLLAERRYADPARFRLIALHSVLSSDNQSAAFDVPPPGVRKIVLATNIAETGITIPDVVFVIDCGRAKEIRYAEGSQLSCLEEVFVSKASASQRQGRAGRVQEGFCFRLYTQQRYDSMQRYTIPEILRVPLEGLCLHIMKAGLGTPAAFLASALDPPSANRVTCAMATLQEVGAIDGVQLTPLGHHLAVLPVHVRLGKMLVYASVLGCLRPMAVVAAAMADKSPFVAPIDQRALAEEAKNRFAMFSSDHLTLYNAFSAWKQSQRNGRQADQSFCQQNFLRRSSLIDIENTAGDLIRLLSSVGFKEISTLDLLKSKKPCVEGDWGALSNTQAAVLKAALTAGLYPNVAKISRTDDNKARRQACFATTAQGQETAVHPASVNRFMATSGWLLYQEKVKSSRVFLRDCSLVSAFPLLLFGGSLTVQHQRKTIALDDWLLFEAYARTAVIFKELRLLLEDLLQRKLSSPSLDLTGEPVLKVIVDLLVTESVR</sequence>
<keyword evidence="10" id="KW-0175">Coiled coil</keyword>
<feature type="region of interest" description="Disordered" evidence="12">
    <location>
        <begin position="117"/>
        <end position="140"/>
    </location>
</feature>
<keyword evidence="4" id="KW-0396">Initiation factor</keyword>
<dbReference type="GO" id="GO:0003743">
    <property type="term" value="F:translation initiation factor activity"/>
    <property type="evidence" value="ECO:0007669"/>
    <property type="project" value="UniProtKB-KW"/>
</dbReference>
<dbReference type="Pfam" id="PF26026">
    <property type="entry name" value="RNA_hel_CTD"/>
    <property type="match status" value="1"/>
</dbReference>
<gene>
    <name evidence="15" type="ORF">CAPTEDRAFT_153404</name>
</gene>
<evidence type="ECO:0000256" key="10">
    <source>
        <dbReference type="ARBA" id="ARBA00023054"/>
    </source>
</evidence>
<evidence type="ECO:0000259" key="14">
    <source>
        <dbReference type="PROSITE" id="PS51194"/>
    </source>
</evidence>
<organism evidence="15">
    <name type="scientific">Capitella teleta</name>
    <name type="common">Polychaete worm</name>
    <dbReference type="NCBI Taxonomy" id="283909"/>
    <lineage>
        <taxon>Eukaryota</taxon>
        <taxon>Metazoa</taxon>
        <taxon>Spiralia</taxon>
        <taxon>Lophotrochozoa</taxon>
        <taxon>Annelida</taxon>
        <taxon>Polychaeta</taxon>
        <taxon>Sedentaria</taxon>
        <taxon>Scolecida</taxon>
        <taxon>Capitellidae</taxon>
        <taxon>Capitella</taxon>
    </lineage>
</organism>
<dbReference type="InterPro" id="IPR014001">
    <property type="entry name" value="Helicase_ATP-bd"/>
</dbReference>
<reference evidence="17" key="1">
    <citation type="submission" date="2012-12" db="EMBL/GenBank/DDBJ databases">
        <authorList>
            <person name="Hellsten U."/>
            <person name="Grimwood J."/>
            <person name="Chapman J.A."/>
            <person name="Shapiro H."/>
            <person name="Aerts A."/>
            <person name="Otillar R.P."/>
            <person name="Terry A.Y."/>
            <person name="Boore J.L."/>
            <person name="Simakov O."/>
            <person name="Marletaz F."/>
            <person name="Cho S.-J."/>
            <person name="Edsinger-Gonzales E."/>
            <person name="Havlak P."/>
            <person name="Kuo D.-H."/>
            <person name="Larsson T."/>
            <person name="Lv J."/>
            <person name="Arendt D."/>
            <person name="Savage R."/>
            <person name="Osoegawa K."/>
            <person name="de Jong P."/>
            <person name="Lindberg D.R."/>
            <person name="Seaver E.C."/>
            <person name="Weisblat D.A."/>
            <person name="Putnam N.H."/>
            <person name="Grigoriev I.V."/>
            <person name="Rokhsar D.S."/>
        </authorList>
    </citation>
    <scope>NUCLEOTIDE SEQUENCE</scope>
    <source>
        <strain evidence="17">I ESC-2004</strain>
    </source>
</reference>
<reference evidence="15 17" key="2">
    <citation type="journal article" date="2013" name="Nature">
        <title>Insights into bilaterian evolution from three spiralian genomes.</title>
        <authorList>
            <person name="Simakov O."/>
            <person name="Marletaz F."/>
            <person name="Cho S.J."/>
            <person name="Edsinger-Gonzales E."/>
            <person name="Havlak P."/>
            <person name="Hellsten U."/>
            <person name="Kuo D.H."/>
            <person name="Larsson T."/>
            <person name="Lv J."/>
            <person name="Arendt D."/>
            <person name="Savage R."/>
            <person name="Osoegawa K."/>
            <person name="de Jong P."/>
            <person name="Grimwood J."/>
            <person name="Chapman J.A."/>
            <person name="Shapiro H."/>
            <person name="Aerts A."/>
            <person name="Otillar R.P."/>
            <person name="Terry A.Y."/>
            <person name="Boore J.L."/>
            <person name="Grigoriev I.V."/>
            <person name="Lindberg D.R."/>
            <person name="Seaver E.C."/>
            <person name="Weisblat D.A."/>
            <person name="Putnam N.H."/>
            <person name="Rokhsar D.S."/>
        </authorList>
    </citation>
    <scope>NUCLEOTIDE SEQUENCE</scope>
    <source>
        <strain evidence="15 17">I ESC-2004</strain>
    </source>
</reference>
<evidence type="ECO:0000256" key="6">
    <source>
        <dbReference type="ARBA" id="ARBA00022801"/>
    </source>
</evidence>
<dbReference type="PROSITE" id="PS51192">
    <property type="entry name" value="HELICASE_ATP_BIND_1"/>
    <property type="match status" value="1"/>
</dbReference>
<evidence type="ECO:0000256" key="8">
    <source>
        <dbReference type="ARBA" id="ARBA00022840"/>
    </source>
</evidence>
<feature type="region of interest" description="Disordered" evidence="12">
    <location>
        <begin position="59"/>
        <end position="103"/>
    </location>
</feature>
<feature type="compositionally biased region" description="Acidic residues" evidence="12">
    <location>
        <begin position="119"/>
        <end position="138"/>
    </location>
</feature>
<dbReference type="FunFam" id="3.40.50.300:FF:000325">
    <property type="entry name" value="ATP-dependent RNA helicase DHX29"/>
    <property type="match status" value="1"/>
</dbReference>
<keyword evidence="3" id="KW-0963">Cytoplasm</keyword>
<evidence type="ECO:0000259" key="13">
    <source>
        <dbReference type="PROSITE" id="PS51192"/>
    </source>
</evidence>
<dbReference type="InterPro" id="IPR002464">
    <property type="entry name" value="DNA/RNA_helicase_DEAH_CS"/>
</dbReference>
<dbReference type="HOGENOM" id="CLU_001832_1_4_1"/>
<keyword evidence="5" id="KW-0547">Nucleotide-binding</keyword>
<dbReference type="InterPro" id="IPR056890">
    <property type="entry name" value="UBA_DHX29-like"/>
</dbReference>
<feature type="compositionally biased region" description="Basic and acidic residues" evidence="12">
    <location>
        <begin position="196"/>
        <end position="221"/>
    </location>
</feature>
<dbReference type="PROSITE" id="PS00690">
    <property type="entry name" value="DEAH_ATP_HELICASE"/>
    <property type="match status" value="1"/>
</dbReference>
<dbReference type="EnsemblMetazoa" id="CapteT153404">
    <property type="protein sequence ID" value="CapteP153404"/>
    <property type="gene ID" value="CapteG153404"/>
</dbReference>
<dbReference type="SMART" id="SM00487">
    <property type="entry name" value="DEXDc"/>
    <property type="match status" value="1"/>
</dbReference>
<evidence type="ECO:0000256" key="4">
    <source>
        <dbReference type="ARBA" id="ARBA00022540"/>
    </source>
</evidence>
<dbReference type="FunFam" id="1.20.120.1080:FF:000002">
    <property type="entry name" value="Putative ATP-dependent RNA helicase DHX36"/>
    <property type="match status" value="1"/>
</dbReference>
<keyword evidence="17" id="KW-1185">Reference proteome</keyword>
<feature type="region of interest" description="Disordered" evidence="12">
    <location>
        <begin position="196"/>
        <end position="232"/>
    </location>
</feature>
<name>R7VJZ0_CAPTE</name>
<dbReference type="GO" id="GO:0003724">
    <property type="term" value="F:RNA helicase activity"/>
    <property type="evidence" value="ECO:0007669"/>
    <property type="project" value="UniProtKB-EC"/>
</dbReference>
<dbReference type="OMA" id="SWFANMS"/>
<accession>R7VJZ0</accession>
<evidence type="ECO:0000256" key="1">
    <source>
        <dbReference type="ARBA" id="ARBA00008792"/>
    </source>
</evidence>
<dbReference type="InterPro" id="IPR027417">
    <property type="entry name" value="P-loop_NTPase"/>
</dbReference>
<dbReference type="Pfam" id="PF07717">
    <property type="entry name" value="OB_NTP_bind"/>
    <property type="match status" value="1"/>
</dbReference>
<dbReference type="PANTHER" id="PTHR18934">
    <property type="entry name" value="ATP-DEPENDENT RNA HELICASE"/>
    <property type="match status" value="1"/>
</dbReference>
<protein>
    <recommendedName>
        <fullName evidence="2">RNA helicase</fullName>
        <ecNumber evidence="2">3.6.4.13</ecNumber>
    </recommendedName>
</protein>
<dbReference type="GO" id="GO:0003723">
    <property type="term" value="F:RNA binding"/>
    <property type="evidence" value="ECO:0007669"/>
    <property type="project" value="TreeGrafter"/>
</dbReference>
<reference evidence="16" key="3">
    <citation type="submission" date="2015-06" db="UniProtKB">
        <authorList>
            <consortium name="EnsemblMetazoa"/>
        </authorList>
    </citation>
    <scope>IDENTIFICATION</scope>
</reference>
<evidence type="ECO:0000256" key="12">
    <source>
        <dbReference type="SAM" id="MobiDB-lite"/>
    </source>
</evidence>
<dbReference type="Pfam" id="PF04408">
    <property type="entry name" value="WHD_HA2"/>
    <property type="match status" value="1"/>
</dbReference>
<dbReference type="EMBL" id="AMQN01004183">
    <property type="status" value="NOT_ANNOTATED_CDS"/>
    <property type="molecule type" value="Genomic_DNA"/>
</dbReference>
<dbReference type="InterPro" id="IPR001650">
    <property type="entry name" value="Helicase_C-like"/>
</dbReference>
<dbReference type="Pfam" id="PF00270">
    <property type="entry name" value="DEAD"/>
    <property type="match status" value="1"/>
</dbReference>
<dbReference type="PANTHER" id="PTHR18934:SF264">
    <property type="entry name" value="ATP-DEPENDENT RNA HELICASE DHX29"/>
    <property type="match status" value="1"/>
</dbReference>
<dbReference type="InterPro" id="IPR059023">
    <property type="entry name" value="RNA_hel_CTD"/>
</dbReference>
<dbReference type="Proteomes" id="UP000014760">
    <property type="component" value="Unassembled WGS sequence"/>
</dbReference>
<feature type="compositionally biased region" description="Acidic residues" evidence="12">
    <location>
        <begin position="405"/>
        <end position="428"/>
    </location>
</feature>
<dbReference type="AlphaFoldDB" id="R7VJZ0"/>
<evidence type="ECO:0000256" key="11">
    <source>
        <dbReference type="ARBA" id="ARBA00047984"/>
    </source>
</evidence>
<dbReference type="Pfam" id="PF24385">
    <property type="entry name" value="DSRM_DHX29"/>
    <property type="match status" value="1"/>
</dbReference>
<evidence type="ECO:0000256" key="2">
    <source>
        <dbReference type="ARBA" id="ARBA00012552"/>
    </source>
</evidence>
<evidence type="ECO:0000256" key="5">
    <source>
        <dbReference type="ARBA" id="ARBA00022741"/>
    </source>
</evidence>
<proteinExistence type="inferred from homology"/>
<dbReference type="InterPro" id="IPR056328">
    <property type="entry name" value="DSRM_DHX29"/>
</dbReference>
<dbReference type="InterPro" id="IPR048333">
    <property type="entry name" value="HA2_WH"/>
</dbReference>
<keyword evidence="8" id="KW-0067">ATP-binding</keyword>
<keyword evidence="6" id="KW-0378">Hydrolase</keyword>